<reference evidence="1" key="1">
    <citation type="submission" date="2017-08" db="EMBL/GenBank/DDBJ databases">
        <title>Complete sequence of p23141-1.</title>
        <authorList>
            <person name="Feng J."/>
            <person name="Yin Z."/>
            <person name="Zeng L."/>
            <person name="Jiang X."/>
            <person name="Zhan Z."/>
            <person name="Luo W."/>
            <person name="Zhao Y."/>
            <person name="Zhou D."/>
        </authorList>
    </citation>
    <scope>NUCLEOTIDE SEQUENCE</scope>
    <source>
        <strain evidence="1">23141</strain>
        <plasmid evidence="1">p23141-2</plasmid>
    </source>
</reference>
<keyword evidence="1" id="KW-0614">Plasmid</keyword>
<evidence type="ECO:0000313" key="1">
    <source>
        <dbReference type="EMBL" id="AUF80353.1"/>
    </source>
</evidence>
<geneLocation type="plasmid" evidence="1">
    <name>p23141-2</name>
</geneLocation>
<dbReference type="AlphaFoldDB" id="A0A2H4ZGK4"/>
<organism evidence="1">
    <name type="scientific">Raoultella ornithinolytica</name>
    <name type="common">Klebsiella ornithinolytica</name>
    <dbReference type="NCBI Taxonomy" id="54291"/>
    <lineage>
        <taxon>Bacteria</taxon>
        <taxon>Pseudomonadati</taxon>
        <taxon>Pseudomonadota</taxon>
        <taxon>Gammaproteobacteria</taxon>
        <taxon>Enterobacterales</taxon>
        <taxon>Enterobacteriaceae</taxon>
        <taxon>Klebsiella/Raoultella group</taxon>
        <taxon>Raoultella</taxon>
    </lineage>
</organism>
<accession>A0A2H4ZGK4</accession>
<name>A0A2H4ZGK4_RAOOR</name>
<protein>
    <submittedName>
        <fullName evidence="1">Uncharacterized protein</fullName>
    </submittedName>
</protein>
<dbReference type="EMBL" id="MF788070">
    <property type="protein sequence ID" value="AUF80353.1"/>
    <property type="molecule type" value="Genomic_DNA"/>
</dbReference>
<sequence length="44" mass="4979">MCPSELFVEQPFSVLVNPMDLENVFCQIDSNSFNVHDSSAPFNE</sequence>
<proteinExistence type="predicted"/>